<feature type="compositionally biased region" description="Acidic residues" evidence="1">
    <location>
        <begin position="41"/>
        <end position="54"/>
    </location>
</feature>
<feature type="domain" description="F-box" evidence="2">
    <location>
        <begin position="80"/>
        <end position="119"/>
    </location>
</feature>
<dbReference type="RefSeq" id="XP_010942736.1">
    <property type="nucleotide sequence ID" value="XM_010944434.3"/>
</dbReference>
<dbReference type="InterPro" id="IPR036047">
    <property type="entry name" value="F-box-like_dom_sf"/>
</dbReference>
<proteinExistence type="predicted"/>
<keyword evidence="3" id="KW-1185">Reference proteome</keyword>
<dbReference type="Proteomes" id="UP000504607">
    <property type="component" value="Chromosome 1"/>
</dbReference>
<reference evidence="4" key="1">
    <citation type="submission" date="2025-08" db="UniProtKB">
        <authorList>
            <consortium name="RefSeq"/>
        </authorList>
    </citation>
    <scope>IDENTIFICATION</scope>
</reference>
<dbReference type="InterPro" id="IPR050796">
    <property type="entry name" value="SCF_F-box_component"/>
</dbReference>
<dbReference type="OrthoDB" id="1916346at2759"/>
<name>A0A6I9SH17_ELAGV</name>
<dbReference type="PANTHER" id="PTHR31672:SF13">
    <property type="entry name" value="F-BOX PROTEIN CPR30-LIKE"/>
    <property type="match status" value="1"/>
</dbReference>
<dbReference type="InterPro" id="IPR001810">
    <property type="entry name" value="F-box_dom"/>
</dbReference>
<dbReference type="Gene3D" id="1.20.1280.50">
    <property type="match status" value="1"/>
</dbReference>
<organism evidence="3 4">
    <name type="scientific">Elaeis guineensis var. tenera</name>
    <name type="common">Oil palm</name>
    <dbReference type="NCBI Taxonomy" id="51953"/>
    <lineage>
        <taxon>Eukaryota</taxon>
        <taxon>Viridiplantae</taxon>
        <taxon>Streptophyta</taxon>
        <taxon>Embryophyta</taxon>
        <taxon>Tracheophyta</taxon>
        <taxon>Spermatophyta</taxon>
        <taxon>Magnoliopsida</taxon>
        <taxon>Liliopsida</taxon>
        <taxon>Arecaceae</taxon>
        <taxon>Arecoideae</taxon>
        <taxon>Cocoseae</taxon>
        <taxon>Elaeidinae</taxon>
        <taxon>Elaeis</taxon>
    </lineage>
</organism>
<dbReference type="Pfam" id="PF12937">
    <property type="entry name" value="F-box-like"/>
    <property type="match status" value="1"/>
</dbReference>
<dbReference type="SMART" id="SM00256">
    <property type="entry name" value="FBOX"/>
    <property type="match status" value="1"/>
</dbReference>
<dbReference type="InParanoid" id="A0A6I9SH17"/>
<sequence>MDPATGGETSVRPRMRSSSTDSFFSDWVVVDGSDDAPSSDQESDVYDDSDGDEMEVDQDRDFDRYFDEILVPMSSVNEEMSLRVLYRVLPYLPAKSLLRLRCVSRKWNECISGQFFINSHSLHPHPISGLFLHCPTGAGAGDGDELPAYAPFDRAADDLPDPSLSFLPEPVAVAASARGLLCCRGRASGGYYVCNPTIFAWAALPPPVNDHGADPAVALVFDEPGVYNFHADYRVVCAYPIAGGGCDGIYGFETFSSAAWKWAASGEICPAERILAGSGVTAGGKAYWRTTTEEVVEFDPVGDAWTAISRPGEDLDLMVWELGEMEGRVSCTCVEKGSVTVWVMGNGGWEEAGEWYRVWSGSGEEWPRPLRSQGGRELLFWEAEGRSVVARDLEGRVTRTLREDTTAFYTDFLPYVSTLVQVRRQATNPTNENANPEATVDPIQSDP</sequence>
<evidence type="ECO:0000313" key="4">
    <source>
        <dbReference type="RefSeq" id="XP_010942736.1"/>
    </source>
</evidence>
<evidence type="ECO:0000313" key="3">
    <source>
        <dbReference type="Proteomes" id="UP000504607"/>
    </source>
</evidence>
<dbReference type="AlphaFoldDB" id="A0A6I9SH17"/>
<dbReference type="KEGG" id="egu:105060642"/>
<feature type="region of interest" description="Disordered" evidence="1">
    <location>
        <begin position="29"/>
        <end position="54"/>
    </location>
</feature>
<dbReference type="GeneID" id="105060642"/>
<feature type="compositionally biased region" description="Polar residues" evidence="1">
    <location>
        <begin position="427"/>
        <end position="436"/>
    </location>
</feature>
<accession>A0A6I9SH17</accession>
<protein>
    <submittedName>
        <fullName evidence="4">Uncharacterized protein LOC105060642 isoform X1</fullName>
    </submittedName>
</protein>
<dbReference type="FunCoup" id="A0A6I9SH17">
    <property type="interactions" value="177"/>
</dbReference>
<feature type="region of interest" description="Disordered" evidence="1">
    <location>
        <begin position="427"/>
        <end position="447"/>
    </location>
</feature>
<evidence type="ECO:0000259" key="2">
    <source>
        <dbReference type="SMART" id="SM00256"/>
    </source>
</evidence>
<dbReference type="PANTHER" id="PTHR31672">
    <property type="entry name" value="BNACNNG10540D PROTEIN"/>
    <property type="match status" value="1"/>
</dbReference>
<dbReference type="SUPFAM" id="SSF81383">
    <property type="entry name" value="F-box domain"/>
    <property type="match status" value="1"/>
</dbReference>
<evidence type="ECO:0000256" key="1">
    <source>
        <dbReference type="SAM" id="MobiDB-lite"/>
    </source>
</evidence>
<gene>
    <name evidence="4" type="primary">LOC105060642</name>
</gene>